<reference evidence="2 3" key="1">
    <citation type="submission" date="2015-08" db="EMBL/GenBank/DDBJ databases">
        <title>Complete genome sequence of Sulfurifustis variabilis.</title>
        <authorList>
            <person name="Miura A."/>
            <person name="Kojima H."/>
            <person name="Fukui M."/>
        </authorList>
    </citation>
    <scope>NUCLEOTIDE SEQUENCE [LARGE SCALE GENOMIC DNA]</scope>
    <source>
        <strain evidence="3">skN76</strain>
    </source>
</reference>
<accession>A0A1B4V4X7</accession>
<gene>
    <name evidence="2" type="ORF">SVA_2044</name>
</gene>
<organism evidence="2 3">
    <name type="scientific">Sulfurifustis variabilis</name>
    <dbReference type="NCBI Taxonomy" id="1675686"/>
    <lineage>
        <taxon>Bacteria</taxon>
        <taxon>Pseudomonadati</taxon>
        <taxon>Pseudomonadota</taxon>
        <taxon>Gammaproteobacteria</taxon>
        <taxon>Acidiferrobacterales</taxon>
        <taxon>Acidiferrobacteraceae</taxon>
        <taxon>Sulfurifustis</taxon>
    </lineage>
</organism>
<feature type="domain" description="Glycosyltransferase subfamily 4-like N-terminal" evidence="1">
    <location>
        <begin position="24"/>
        <end position="162"/>
    </location>
</feature>
<name>A0A1B4V4X7_9GAMM</name>
<dbReference type="Pfam" id="PF13692">
    <property type="entry name" value="Glyco_trans_1_4"/>
    <property type="match status" value="1"/>
</dbReference>
<dbReference type="Pfam" id="PF13477">
    <property type="entry name" value="Glyco_trans_4_2"/>
    <property type="match status" value="1"/>
</dbReference>
<dbReference type="EMBL" id="AP014936">
    <property type="protein sequence ID" value="BAU48596.1"/>
    <property type="molecule type" value="Genomic_DNA"/>
</dbReference>
<dbReference type="GO" id="GO:0016757">
    <property type="term" value="F:glycosyltransferase activity"/>
    <property type="evidence" value="ECO:0007669"/>
    <property type="project" value="TreeGrafter"/>
</dbReference>
<dbReference type="PANTHER" id="PTHR12526">
    <property type="entry name" value="GLYCOSYLTRANSFERASE"/>
    <property type="match status" value="1"/>
</dbReference>
<dbReference type="PANTHER" id="PTHR12526:SF638">
    <property type="entry name" value="SPORE COAT PROTEIN SA"/>
    <property type="match status" value="1"/>
</dbReference>
<dbReference type="OrthoDB" id="9775208at2"/>
<dbReference type="CDD" id="cd03808">
    <property type="entry name" value="GT4_CapM-like"/>
    <property type="match status" value="1"/>
</dbReference>
<keyword evidence="2" id="KW-0808">Transferase</keyword>
<evidence type="ECO:0000313" key="3">
    <source>
        <dbReference type="Proteomes" id="UP000218899"/>
    </source>
</evidence>
<dbReference type="Proteomes" id="UP000218899">
    <property type="component" value="Chromosome"/>
</dbReference>
<evidence type="ECO:0000313" key="2">
    <source>
        <dbReference type="EMBL" id="BAU48596.1"/>
    </source>
</evidence>
<keyword evidence="3" id="KW-1185">Reference proteome</keyword>
<dbReference type="RefSeq" id="WP_096462911.1">
    <property type="nucleotide sequence ID" value="NZ_AP014936.1"/>
</dbReference>
<proteinExistence type="predicted"/>
<dbReference type="KEGG" id="sva:SVA_2044"/>
<dbReference type="InterPro" id="IPR028098">
    <property type="entry name" value="Glyco_trans_4-like_N"/>
</dbReference>
<evidence type="ECO:0000259" key="1">
    <source>
        <dbReference type="Pfam" id="PF13477"/>
    </source>
</evidence>
<dbReference type="AlphaFoldDB" id="A0A1B4V4X7"/>
<dbReference type="SUPFAM" id="SSF53756">
    <property type="entry name" value="UDP-Glycosyltransferase/glycogen phosphorylase"/>
    <property type="match status" value="1"/>
</dbReference>
<protein>
    <submittedName>
        <fullName evidence="2">Glycosyl transferase family 1</fullName>
    </submittedName>
</protein>
<sequence length="395" mass="43754">MARSPIDGSVLQPAGVLNYRLKGKLLYIVNDAGFFLSHRLPLAVAARMAGMEVHVATPADATSGRIVAEGFHFHAIDIHRWRTNPWREARSLVAMIRLLRRLRPDIVHNVTIKPVLYGGIAARLTRQRAVVSAIPGLGTVFIDSSGFGRVRRAIVKWIYRQALRHPNSGVIFQNEDDLRSFTEAGLTDARSAVLIRGSGLDLQSFIPTPLPQGVPVVMLASRMVWDKGVGEFVRAAMRVHAAGVAARFVLVGEPERGNPRSVAREQLDEWQRAGIVEWWGRRTDMPEVLSRAYLVCLPSYREGLPKVLIEAAACGRPLIAADVPGCREVVRHEANGLLVRVRDSDALAAAFSDLLQDRVRAENMGRYSRHIAEAEFGVGKVIDDTMRVYEKLLSK</sequence>
<dbReference type="Gene3D" id="3.40.50.2000">
    <property type="entry name" value="Glycogen Phosphorylase B"/>
    <property type="match status" value="2"/>
</dbReference>